<evidence type="ECO:0000313" key="2">
    <source>
        <dbReference type="EMBL" id="KAF2095625.1"/>
    </source>
</evidence>
<dbReference type="PANTHER" id="PTHR43539:SF68">
    <property type="entry name" value="FLAVIN-BINDING MONOOXYGENASE-LIKE PROTEIN (AFU_ORTHOLOGUE AFUA_4G09220)"/>
    <property type="match status" value="1"/>
</dbReference>
<accession>A0A9P4IAC8</accession>
<protein>
    <submittedName>
        <fullName evidence="2">FAD/NAD(P)-binding domain-containing protein</fullName>
    </submittedName>
</protein>
<dbReference type="InterPro" id="IPR050982">
    <property type="entry name" value="Auxin_biosynth/cation_transpt"/>
</dbReference>
<dbReference type="InterPro" id="IPR036188">
    <property type="entry name" value="FAD/NAD-bd_sf"/>
</dbReference>
<keyword evidence="1" id="KW-0560">Oxidoreductase</keyword>
<dbReference type="GO" id="GO:0050660">
    <property type="term" value="F:flavin adenine dinucleotide binding"/>
    <property type="evidence" value="ECO:0007669"/>
    <property type="project" value="TreeGrafter"/>
</dbReference>
<dbReference type="Gene3D" id="3.50.50.60">
    <property type="entry name" value="FAD/NAD(P)-binding domain"/>
    <property type="match status" value="1"/>
</dbReference>
<organism evidence="2 3">
    <name type="scientific">Rhizodiscina lignyota</name>
    <dbReference type="NCBI Taxonomy" id="1504668"/>
    <lineage>
        <taxon>Eukaryota</taxon>
        <taxon>Fungi</taxon>
        <taxon>Dikarya</taxon>
        <taxon>Ascomycota</taxon>
        <taxon>Pezizomycotina</taxon>
        <taxon>Dothideomycetes</taxon>
        <taxon>Pleosporomycetidae</taxon>
        <taxon>Aulographales</taxon>
        <taxon>Rhizodiscinaceae</taxon>
        <taxon>Rhizodiscina</taxon>
    </lineage>
</organism>
<dbReference type="Pfam" id="PF13738">
    <property type="entry name" value="Pyr_redox_3"/>
    <property type="match status" value="1"/>
</dbReference>
<dbReference type="GO" id="GO:0004497">
    <property type="term" value="F:monooxygenase activity"/>
    <property type="evidence" value="ECO:0007669"/>
    <property type="project" value="TreeGrafter"/>
</dbReference>
<evidence type="ECO:0000313" key="3">
    <source>
        <dbReference type="Proteomes" id="UP000799772"/>
    </source>
</evidence>
<dbReference type="Proteomes" id="UP000799772">
    <property type="component" value="Unassembled WGS sequence"/>
</dbReference>
<sequence>MVGAKQRAAAVPVSRLPGKLPEVDVPEDVDHENVVKTALKNLSLGLKAQSLTDDAIWRDLFSMTGTLRTFYGNKKIEAAWRDRSQVHEPANFTLIPGSSGVMRRGPNVSWVKGMFSFVTHGKPNSIGSGIINLIPVEGASSWKVWCICTILERIHGLSNVDVFDPETATQGETKNGPTSRPVDFDCVICGGGQAGLSIAGRLKAGGVKNYVVLEKFDVIGGNWLDRYDSVKLHTSKDISQLPFGRIFPPDDPYYLTGRHIARGYQRFTDKYGLNVWCSTELQYASYDEKESCWNLNINRNGEPQTVTARHLVLALGPGGTVPKMPTFPNRDAYKGTVLHSAHYKNPHAWKGKKAIIIGSANTAHDVADDMINAGLSSVTLVQRSPTCIVPAEYMRANVEPLYNASSNIEVVDRIFMAMPTAVQRIMMNNGINGMAKKEPERFDALEKKGFKVDRDVDMIHILFERVGGHYMDVGTSAKVADGTIKVKSDAAVTSYTETGLAFSDGTTLEAEVIVFSTGFVGNPRDQVCKIIGPEMEEKLEDMWCCDKEGEVRGLWKPIGHPGIWYAGGGISTTRFYSRFLALQIQADLAGTPLPVYYDDPEVE</sequence>
<gene>
    <name evidence="2" type="ORF">NA57DRAFT_44108</name>
</gene>
<proteinExistence type="predicted"/>
<dbReference type="PANTHER" id="PTHR43539">
    <property type="entry name" value="FLAVIN-BINDING MONOOXYGENASE-LIKE PROTEIN (AFU_ORTHOLOGUE AFUA_4G09220)"/>
    <property type="match status" value="1"/>
</dbReference>
<dbReference type="EMBL" id="ML978131">
    <property type="protein sequence ID" value="KAF2095625.1"/>
    <property type="molecule type" value="Genomic_DNA"/>
</dbReference>
<dbReference type="OrthoDB" id="74360at2759"/>
<keyword evidence="3" id="KW-1185">Reference proteome</keyword>
<name>A0A9P4IAC8_9PEZI</name>
<dbReference type="AlphaFoldDB" id="A0A9P4IAC8"/>
<evidence type="ECO:0000256" key="1">
    <source>
        <dbReference type="ARBA" id="ARBA00023002"/>
    </source>
</evidence>
<reference evidence="2" key="1">
    <citation type="journal article" date="2020" name="Stud. Mycol.">
        <title>101 Dothideomycetes genomes: a test case for predicting lifestyles and emergence of pathogens.</title>
        <authorList>
            <person name="Haridas S."/>
            <person name="Albert R."/>
            <person name="Binder M."/>
            <person name="Bloem J."/>
            <person name="Labutti K."/>
            <person name="Salamov A."/>
            <person name="Andreopoulos B."/>
            <person name="Baker S."/>
            <person name="Barry K."/>
            <person name="Bills G."/>
            <person name="Bluhm B."/>
            <person name="Cannon C."/>
            <person name="Castanera R."/>
            <person name="Culley D."/>
            <person name="Daum C."/>
            <person name="Ezra D."/>
            <person name="Gonzalez J."/>
            <person name="Henrissat B."/>
            <person name="Kuo A."/>
            <person name="Liang C."/>
            <person name="Lipzen A."/>
            <person name="Lutzoni F."/>
            <person name="Magnuson J."/>
            <person name="Mondo S."/>
            <person name="Nolan M."/>
            <person name="Ohm R."/>
            <person name="Pangilinan J."/>
            <person name="Park H.-J."/>
            <person name="Ramirez L."/>
            <person name="Alfaro M."/>
            <person name="Sun H."/>
            <person name="Tritt A."/>
            <person name="Yoshinaga Y."/>
            <person name="Zwiers L.-H."/>
            <person name="Turgeon B."/>
            <person name="Goodwin S."/>
            <person name="Spatafora J."/>
            <person name="Crous P."/>
            <person name="Grigoriev I."/>
        </authorList>
    </citation>
    <scope>NUCLEOTIDE SEQUENCE</scope>
    <source>
        <strain evidence="2">CBS 133067</strain>
    </source>
</reference>
<comment type="caution">
    <text evidence="2">The sequence shown here is derived from an EMBL/GenBank/DDBJ whole genome shotgun (WGS) entry which is preliminary data.</text>
</comment>
<dbReference type="SUPFAM" id="SSF51905">
    <property type="entry name" value="FAD/NAD(P)-binding domain"/>
    <property type="match status" value="1"/>
</dbReference>